<dbReference type="Pfam" id="PF01554">
    <property type="entry name" value="MatE"/>
    <property type="match status" value="2"/>
</dbReference>
<dbReference type="GO" id="GO:0006811">
    <property type="term" value="P:monoatomic ion transport"/>
    <property type="evidence" value="ECO:0007669"/>
    <property type="project" value="UniProtKB-KW"/>
</dbReference>
<keyword evidence="12" id="KW-1185">Reference proteome</keyword>
<keyword evidence="3" id="KW-0050">Antiport</keyword>
<evidence type="ECO:0000313" key="12">
    <source>
        <dbReference type="Proteomes" id="UP000035337"/>
    </source>
</evidence>
<evidence type="ECO:0000256" key="1">
    <source>
        <dbReference type="ARBA" id="ARBA00004651"/>
    </source>
</evidence>
<evidence type="ECO:0000256" key="10">
    <source>
        <dbReference type="SAM" id="Phobius"/>
    </source>
</evidence>
<reference evidence="11 12" key="1">
    <citation type="submission" date="2014-09" db="EMBL/GenBank/DDBJ databases">
        <title>Complete genome sequence of Endomicrobium proavitum.</title>
        <authorList>
            <person name="Zheng H."/>
        </authorList>
    </citation>
    <scope>NUCLEOTIDE SEQUENCE [LARGE SCALE GENOMIC DNA]</scope>
    <source>
        <strain evidence="11 12">Rsa215</strain>
    </source>
</reference>
<keyword evidence="5 10" id="KW-0812">Transmembrane</keyword>
<dbReference type="AlphaFoldDB" id="A0A0G3WL76"/>
<feature type="transmembrane region" description="Helical" evidence="10">
    <location>
        <begin position="289"/>
        <end position="309"/>
    </location>
</feature>
<dbReference type="PATRIC" id="fig|1408281.3.peg.896"/>
<feature type="transmembrane region" description="Helical" evidence="10">
    <location>
        <begin position="329"/>
        <end position="349"/>
    </location>
</feature>
<keyword evidence="6 10" id="KW-1133">Transmembrane helix</keyword>
<keyword evidence="4" id="KW-1003">Cell membrane</keyword>
<feature type="transmembrane region" description="Helical" evidence="10">
    <location>
        <begin position="244"/>
        <end position="269"/>
    </location>
</feature>
<feature type="transmembrane region" description="Helical" evidence="10">
    <location>
        <begin position="428"/>
        <end position="448"/>
    </location>
</feature>
<protein>
    <recommendedName>
        <fullName evidence="9">Multidrug-efflux transporter</fullName>
    </recommendedName>
</protein>
<dbReference type="RefSeq" id="WP_052570808.1">
    <property type="nucleotide sequence ID" value="NZ_CP009498.1"/>
</dbReference>
<dbReference type="PIRSF" id="PIRSF006603">
    <property type="entry name" value="DinF"/>
    <property type="match status" value="1"/>
</dbReference>
<evidence type="ECO:0000256" key="4">
    <source>
        <dbReference type="ARBA" id="ARBA00022475"/>
    </source>
</evidence>
<dbReference type="PANTHER" id="PTHR43298:SF2">
    <property type="entry name" value="FMN_FAD EXPORTER YEEO-RELATED"/>
    <property type="match status" value="1"/>
</dbReference>
<evidence type="ECO:0000256" key="2">
    <source>
        <dbReference type="ARBA" id="ARBA00022448"/>
    </source>
</evidence>
<keyword evidence="2" id="KW-0813">Transport</keyword>
<name>A0A0G3WL76_9BACT</name>
<dbReference type="EMBL" id="CP009498">
    <property type="protein sequence ID" value="AKL98254.1"/>
    <property type="molecule type" value="Genomic_DNA"/>
</dbReference>
<keyword evidence="7" id="KW-0406">Ion transport</keyword>
<dbReference type="Proteomes" id="UP000035337">
    <property type="component" value="Chromosome"/>
</dbReference>
<dbReference type="GO" id="GO:0042910">
    <property type="term" value="F:xenobiotic transmembrane transporter activity"/>
    <property type="evidence" value="ECO:0007669"/>
    <property type="project" value="InterPro"/>
</dbReference>
<dbReference type="InterPro" id="IPR002528">
    <property type="entry name" value="MATE_fam"/>
</dbReference>
<evidence type="ECO:0000256" key="9">
    <source>
        <dbReference type="ARBA" id="ARBA00031636"/>
    </source>
</evidence>
<gene>
    <name evidence="11" type="ORF">Epro_0875</name>
</gene>
<evidence type="ECO:0000256" key="5">
    <source>
        <dbReference type="ARBA" id="ARBA00022692"/>
    </source>
</evidence>
<feature type="transmembrane region" description="Helical" evidence="10">
    <location>
        <begin position="60"/>
        <end position="81"/>
    </location>
</feature>
<comment type="subcellular location">
    <subcellularLocation>
        <location evidence="1">Cell membrane</location>
        <topology evidence="1">Multi-pass membrane protein</topology>
    </subcellularLocation>
</comment>
<feature type="transmembrane region" description="Helical" evidence="10">
    <location>
        <begin position="93"/>
        <end position="118"/>
    </location>
</feature>
<dbReference type="InterPro" id="IPR048279">
    <property type="entry name" value="MdtK-like"/>
</dbReference>
<dbReference type="GO" id="GO:0015297">
    <property type="term" value="F:antiporter activity"/>
    <property type="evidence" value="ECO:0007669"/>
    <property type="project" value="UniProtKB-KW"/>
</dbReference>
<feature type="transmembrane region" description="Helical" evidence="10">
    <location>
        <begin position="369"/>
        <end position="390"/>
    </location>
</feature>
<evidence type="ECO:0000256" key="8">
    <source>
        <dbReference type="ARBA" id="ARBA00023136"/>
    </source>
</evidence>
<sequence length="466" mass="51807">MNTFITIKNSWNSRGGQLEFLKIAAPLIISTGAWALQNFINRVFLAWYSQDAYAASLPAGLLNFTILSIFIGTISYIDVFISQYNGNKDYHKIGSAVWQSCYLAVIASAVVFIFSLFSDAIFNLSGHSQAVIAEEIKYFKILCMGSLPLLASNALTGFYAGREKTGVILFVNIIGIAVNAIADYVLIFGKLGFAPMGIEGAAIASILASVVMLSTFFLLIFLNKKNRIYQIKNFKPDFTFIKKLFKFGFPNGVEFFFDMGAFTFFVILMGSIQKDIQSATNIVMNINQLIFMPLVGCGITTSIMVGNYLGQNKPELASKSVRTALKIVYSYIALVVLAIVIVPGFFIFPFANGAEAEIVLKIKPLIIELLRFVAIYTVFDPLNVIFCAAIKGAGDTAFVMKTFIVLSVCVAIVPIYFVISILHLNFYIGWSIFVFYVIMLATTFFLRYKTGKWKKMRVIEMKIIES</sequence>
<organism evidence="11 12">
    <name type="scientific">Endomicrobium proavitum</name>
    <dbReference type="NCBI Taxonomy" id="1408281"/>
    <lineage>
        <taxon>Bacteria</taxon>
        <taxon>Pseudomonadati</taxon>
        <taxon>Elusimicrobiota</taxon>
        <taxon>Endomicrobiia</taxon>
        <taxon>Endomicrobiales</taxon>
        <taxon>Endomicrobiaceae</taxon>
        <taxon>Endomicrobium</taxon>
    </lineage>
</organism>
<dbReference type="GO" id="GO:0005886">
    <property type="term" value="C:plasma membrane"/>
    <property type="evidence" value="ECO:0007669"/>
    <property type="project" value="UniProtKB-SubCell"/>
</dbReference>
<dbReference type="STRING" id="1408281.Epro_0875"/>
<evidence type="ECO:0000313" key="11">
    <source>
        <dbReference type="EMBL" id="AKL98254.1"/>
    </source>
</evidence>
<dbReference type="OrthoDB" id="9805232at2"/>
<dbReference type="InterPro" id="IPR050222">
    <property type="entry name" value="MATE_MdtK"/>
</dbReference>
<proteinExistence type="predicted"/>
<evidence type="ECO:0000256" key="3">
    <source>
        <dbReference type="ARBA" id="ARBA00022449"/>
    </source>
</evidence>
<dbReference type="NCBIfam" id="TIGR00797">
    <property type="entry name" value="matE"/>
    <property type="match status" value="1"/>
</dbReference>
<feature type="transmembrane region" description="Helical" evidence="10">
    <location>
        <begin position="201"/>
        <end position="223"/>
    </location>
</feature>
<dbReference type="CDD" id="cd13133">
    <property type="entry name" value="MATE_like_7"/>
    <property type="match status" value="1"/>
</dbReference>
<evidence type="ECO:0000256" key="6">
    <source>
        <dbReference type="ARBA" id="ARBA00022989"/>
    </source>
</evidence>
<feature type="transmembrane region" description="Helical" evidence="10">
    <location>
        <begin position="20"/>
        <end position="40"/>
    </location>
</feature>
<feature type="transmembrane region" description="Helical" evidence="10">
    <location>
        <begin position="138"/>
        <end position="160"/>
    </location>
</feature>
<feature type="transmembrane region" description="Helical" evidence="10">
    <location>
        <begin position="167"/>
        <end position="189"/>
    </location>
</feature>
<dbReference type="PANTHER" id="PTHR43298">
    <property type="entry name" value="MULTIDRUG RESISTANCE PROTEIN NORM-RELATED"/>
    <property type="match status" value="1"/>
</dbReference>
<dbReference type="KEGG" id="epo:Epro_0875"/>
<feature type="transmembrane region" description="Helical" evidence="10">
    <location>
        <begin position="402"/>
        <end position="422"/>
    </location>
</feature>
<accession>A0A0G3WL76</accession>
<evidence type="ECO:0000256" key="7">
    <source>
        <dbReference type="ARBA" id="ARBA00023065"/>
    </source>
</evidence>
<keyword evidence="8 10" id="KW-0472">Membrane</keyword>